<evidence type="ECO:0000313" key="1">
    <source>
        <dbReference type="EMBL" id="KAK3594362.1"/>
    </source>
</evidence>
<name>A0AAE0VYY4_9BIVA</name>
<gene>
    <name evidence="1" type="ORF">CHS0354_014068</name>
</gene>
<comment type="caution">
    <text evidence="1">The sequence shown here is derived from an EMBL/GenBank/DDBJ whole genome shotgun (WGS) entry which is preliminary data.</text>
</comment>
<evidence type="ECO:0000313" key="2">
    <source>
        <dbReference type="Proteomes" id="UP001195483"/>
    </source>
</evidence>
<reference evidence="1" key="2">
    <citation type="journal article" date="2021" name="Genome Biol. Evol.">
        <title>Developing a high-quality reference genome for a parasitic bivalve with doubly uniparental inheritance (Bivalvia: Unionida).</title>
        <authorList>
            <person name="Smith C.H."/>
        </authorList>
    </citation>
    <scope>NUCLEOTIDE SEQUENCE</scope>
    <source>
        <strain evidence="1">CHS0354</strain>
        <tissue evidence="1">Mantle</tissue>
    </source>
</reference>
<reference evidence="1" key="1">
    <citation type="journal article" date="2021" name="Genome Biol. Evol.">
        <title>A High-Quality Reference Genome for a Parasitic Bivalve with Doubly Uniparental Inheritance (Bivalvia: Unionida).</title>
        <authorList>
            <person name="Smith C.H."/>
        </authorList>
    </citation>
    <scope>NUCLEOTIDE SEQUENCE</scope>
    <source>
        <strain evidence="1">CHS0354</strain>
    </source>
</reference>
<dbReference type="EMBL" id="JAEAOA010000865">
    <property type="protein sequence ID" value="KAK3594362.1"/>
    <property type="molecule type" value="Genomic_DNA"/>
</dbReference>
<sequence>MQSSQYCTSSGIRGNPHSIVHPLEQDAILTVLYILWNKSQSSQYCTSSGTRGNFHSNVHPLEQDAILTVLYILWNKRRSSQCHNPHTKSHSSQHQTLTEQEAILTYCSSSGTRVNPHSIVHPLEQDAILTVLYILWNKSQSSQYCTFSGTRGNPHSIVHPLEQDAILTVLYILWNKRQSSQCHNPHTKRQSSQYQTSS</sequence>
<accession>A0AAE0VYY4</accession>
<protein>
    <submittedName>
        <fullName evidence="1">Uncharacterized protein</fullName>
    </submittedName>
</protein>
<organism evidence="1 2">
    <name type="scientific">Potamilus streckersoni</name>
    <dbReference type="NCBI Taxonomy" id="2493646"/>
    <lineage>
        <taxon>Eukaryota</taxon>
        <taxon>Metazoa</taxon>
        <taxon>Spiralia</taxon>
        <taxon>Lophotrochozoa</taxon>
        <taxon>Mollusca</taxon>
        <taxon>Bivalvia</taxon>
        <taxon>Autobranchia</taxon>
        <taxon>Heteroconchia</taxon>
        <taxon>Palaeoheterodonta</taxon>
        <taxon>Unionida</taxon>
        <taxon>Unionoidea</taxon>
        <taxon>Unionidae</taxon>
        <taxon>Ambleminae</taxon>
        <taxon>Lampsilini</taxon>
        <taxon>Potamilus</taxon>
    </lineage>
</organism>
<reference evidence="1" key="3">
    <citation type="submission" date="2023-05" db="EMBL/GenBank/DDBJ databases">
        <authorList>
            <person name="Smith C.H."/>
        </authorList>
    </citation>
    <scope>NUCLEOTIDE SEQUENCE</scope>
    <source>
        <strain evidence="1">CHS0354</strain>
        <tissue evidence="1">Mantle</tissue>
    </source>
</reference>
<dbReference type="AlphaFoldDB" id="A0AAE0VYY4"/>
<proteinExistence type="predicted"/>
<keyword evidence="2" id="KW-1185">Reference proteome</keyword>
<dbReference type="Proteomes" id="UP001195483">
    <property type="component" value="Unassembled WGS sequence"/>
</dbReference>